<gene>
    <name evidence="5" type="ORF">PSON_ATCC_30995.1.T1050148</name>
</gene>
<dbReference type="EMBL" id="CAJJDN010000105">
    <property type="protein sequence ID" value="CAD8114331.1"/>
    <property type="molecule type" value="Genomic_DNA"/>
</dbReference>
<evidence type="ECO:0000313" key="6">
    <source>
        <dbReference type="Proteomes" id="UP000692954"/>
    </source>
</evidence>
<reference evidence="5" key="1">
    <citation type="submission" date="2021-01" db="EMBL/GenBank/DDBJ databases">
        <authorList>
            <consortium name="Genoscope - CEA"/>
            <person name="William W."/>
        </authorList>
    </citation>
    <scope>NUCLEOTIDE SEQUENCE</scope>
</reference>
<proteinExistence type="predicted"/>
<dbReference type="InterPro" id="IPR011936">
    <property type="entry name" value="Myxo_disulph_rpt"/>
</dbReference>
<evidence type="ECO:0000256" key="1">
    <source>
        <dbReference type="ARBA" id="ARBA00022729"/>
    </source>
</evidence>
<evidence type="ECO:0000256" key="4">
    <source>
        <dbReference type="SAM" id="SignalP"/>
    </source>
</evidence>
<organism evidence="5 6">
    <name type="scientific">Paramecium sonneborni</name>
    <dbReference type="NCBI Taxonomy" id="65129"/>
    <lineage>
        <taxon>Eukaryota</taxon>
        <taxon>Sar</taxon>
        <taxon>Alveolata</taxon>
        <taxon>Ciliophora</taxon>
        <taxon>Intramacronucleata</taxon>
        <taxon>Oligohymenophorea</taxon>
        <taxon>Peniculida</taxon>
        <taxon>Parameciidae</taxon>
        <taxon>Paramecium</taxon>
    </lineage>
</organism>
<accession>A0A8S1QH65</accession>
<dbReference type="PANTHER" id="PTHR39767:SF2">
    <property type="entry name" value="CHROMOSOME UNDETERMINED SCAFFOLD_1, WHOLE GENOME SHOTGUN SEQUENCE"/>
    <property type="match status" value="1"/>
</dbReference>
<evidence type="ECO:0000256" key="3">
    <source>
        <dbReference type="ARBA" id="ARBA00023157"/>
    </source>
</evidence>
<feature type="signal peptide" evidence="4">
    <location>
        <begin position="1"/>
        <end position="18"/>
    </location>
</feature>
<keyword evidence="2" id="KW-0677">Repeat</keyword>
<dbReference type="NCBIfam" id="TIGR02232">
    <property type="entry name" value="myxo_disulf_rpt"/>
    <property type="match status" value="1"/>
</dbReference>
<keyword evidence="3" id="KW-1015">Disulfide bond</keyword>
<dbReference type="PANTHER" id="PTHR39767">
    <property type="entry name" value="CALCIUM/CALMODULIN-BINDING MEMBRANE PROTEIN PCM4-RELATED"/>
    <property type="match status" value="1"/>
</dbReference>
<evidence type="ECO:0000256" key="2">
    <source>
        <dbReference type="ARBA" id="ARBA00022737"/>
    </source>
</evidence>
<sequence>MKLLSLIFFIIIFKLGLSQTLYYEAFSSVTLISMEDWATINAYGNFSDCDGTQIFGGFNTFGMGTKVMKLIQLPPHFYVQIKMKFWKIDTWDNEYFNINIDGAQAFSQQYQSISSISECGNSWGEEIQLITISLPHFYQSILIYMFSTLDENPSNESWGFRDFQLFLYLCPPDCLSCTSDDLKKDCVLWSIVDFAFLEIYLSTFQEGWQIINGIQGNSDCNGIQFYCGYGRCGHNSIIQKTLNLPTHQQLMIRFRLGFFDSWDNEYVYLNIDGNLVFSQSHFFYQEGNADLCGLTYSDYLPNFQIIIDHSDAMIRLEFTTSLDESLINESFGLRDFQIFTKIIKTCGNGVIEQTEQCDDGNIYAFDGCFICQYSCVEGCLNCIDGICFECDIGWIFKSDFNTYLITHFEKRNLKFHPSKQIKTHHPKNQFYIQQVKITSKIPQLCILNNEEAIEGISQLKLTFQMHQILQEFSFQHNQNNPVQNQNQF</sequence>
<dbReference type="OrthoDB" id="282595at2759"/>
<dbReference type="AlphaFoldDB" id="A0A8S1QH65"/>
<dbReference type="Proteomes" id="UP000692954">
    <property type="component" value="Unassembled WGS sequence"/>
</dbReference>
<keyword evidence="6" id="KW-1185">Reference proteome</keyword>
<keyword evidence="1 4" id="KW-0732">Signal</keyword>
<evidence type="ECO:0000313" key="5">
    <source>
        <dbReference type="EMBL" id="CAD8114331.1"/>
    </source>
</evidence>
<comment type="caution">
    <text evidence="5">The sequence shown here is derived from an EMBL/GenBank/DDBJ whole genome shotgun (WGS) entry which is preliminary data.</text>
</comment>
<name>A0A8S1QH65_9CILI</name>
<dbReference type="Pfam" id="PF13948">
    <property type="entry name" value="DUF4215"/>
    <property type="match status" value="1"/>
</dbReference>
<feature type="chain" id="PRO_5035740133" evidence="4">
    <location>
        <begin position="19"/>
        <end position="488"/>
    </location>
</feature>
<protein>
    <submittedName>
        <fullName evidence="5">Uncharacterized protein</fullName>
    </submittedName>
</protein>